<dbReference type="Proteomes" id="UP000271098">
    <property type="component" value="Unassembled WGS sequence"/>
</dbReference>
<name>A0A183EZT1_9BILA</name>
<reference evidence="1 2" key="2">
    <citation type="submission" date="2018-11" db="EMBL/GenBank/DDBJ databases">
        <authorList>
            <consortium name="Pathogen Informatics"/>
        </authorList>
    </citation>
    <scope>NUCLEOTIDE SEQUENCE [LARGE SCALE GENOMIC DNA]</scope>
</reference>
<dbReference type="EMBL" id="UYRT01111161">
    <property type="protein sequence ID" value="VDN45600.1"/>
    <property type="molecule type" value="Genomic_DNA"/>
</dbReference>
<evidence type="ECO:0000313" key="3">
    <source>
        <dbReference type="WBParaSite" id="GPUH_0002650201-mRNA-1"/>
    </source>
</evidence>
<dbReference type="AlphaFoldDB" id="A0A183EZT1"/>
<proteinExistence type="predicted"/>
<dbReference type="WBParaSite" id="GPUH_0002650201-mRNA-1">
    <property type="protein sequence ID" value="GPUH_0002650201-mRNA-1"/>
    <property type="gene ID" value="GPUH_0002650201"/>
</dbReference>
<keyword evidence="2" id="KW-1185">Reference proteome</keyword>
<organism evidence="3">
    <name type="scientific">Gongylonema pulchrum</name>
    <dbReference type="NCBI Taxonomy" id="637853"/>
    <lineage>
        <taxon>Eukaryota</taxon>
        <taxon>Metazoa</taxon>
        <taxon>Ecdysozoa</taxon>
        <taxon>Nematoda</taxon>
        <taxon>Chromadorea</taxon>
        <taxon>Rhabditida</taxon>
        <taxon>Spirurina</taxon>
        <taxon>Spiruromorpha</taxon>
        <taxon>Spiruroidea</taxon>
        <taxon>Gongylonematidae</taxon>
        <taxon>Gongylonema</taxon>
    </lineage>
</organism>
<protein>
    <submittedName>
        <fullName evidence="3">Glycosyltransferase family 92 protein</fullName>
    </submittedName>
</protein>
<evidence type="ECO:0000313" key="2">
    <source>
        <dbReference type="Proteomes" id="UP000271098"/>
    </source>
</evidence>
<accession>A0A183EZT1</accession>
<gene>
    <name evidence="1" type="ORF">GPUH_LOCUS26472</name>
</gene>
<reference evidence="3" key="1">
    <citation type="submission" date="2016-06" db="UniProtKB">
        <authorList>
            <consortium name="WormBaseParasite"/>
        </authorList>
    </citation>
    <scope>IDENTIFICATION</scope>
</reference>
<sequence length="85" mass="9883">NNWANITNPSDIDFSNFANISLENYIWDVGRRSKIIMIPEYIYSTHVHEVLKTEEKLGIVRNLKAEIALVFHLRLILFVLLGNMP</sequence>
<evidence type="ECO:0000313" key="1">
    <source>
        <dbReference type="EMBL" id="VDN45600.1"/>
    </source>
</evidence>